<keyword evidence="4" id="KW-1185">Reference proteome</keyword>
<evidence type="ECO:0000259" key="2">
    <source>
        <dbReference type="Pfam" id="PF08530"/>
    </source>
</evidence>
<dbReference type="SUPFAM" id="SSF49785">
    <property type="entry name" value="Galactose-binding domain-like"/>
    <property type="match status" value="1"/>
</dbReference>
<evidence type="ECO:0000313" key="4">
    <source>
        <dbReference type="Proteomes" id="UP001550739"/>
    </source>
</evidence>
<evidence type="ECO:0000313" key="3">
    <source>
        <dbReference type="EMBL" id="MEU3787546.1"/>
    </source>
</evidence>
<dbReference type="InterPro" id="IPR013736">
    <property type="entry name" value="Xaa-Pro_dipept_C"/>
</dbReference>
<dbReference type="Proteomes" id="UP001550739">
    <property type="component" value="Unassembled WGS sequence"/>
</dbReference>
<gene>
    <name evidence="3" type="ORF">AB0E89_44735</name>
</gene>
<protein>
    <submittedName>
        <fullName evidence="3">CocE/NonD family hydrolase C-terminal non-catalytic domain-containing protein</fullName>
    </submittedName>
</protein>
<organism evidence="3 4">
    <name type="scientific">Streptomyces sp. 900129855</name>
    <dbReference type="NCBI Taxonomy" id="3155129"/>
    <lineage>
        <taxon>Bacteria</taxon>
        <taxon>Bacillati</taxon>
        <taxon>Actinomycetota</taxon>
        <taxon>Actinomycetes</taxon>
        <taxon>Kitasatosporales</taxon>
        <taxon>Streptomycetaceae</taxon>
        <taxon>Streptomyces</taxon>
    </lineage>
</organism>
<feature type="compositionally biased region" description="Low complexity" evidence="1">
    <location>
        <begin position="211"/>
        <end position="223"/>
    </location>
</feature>
<dbReference type="GO" id="GO:0016787">
    <property type="term" value="F:hydrolase activity"/>
    <property type="evidence" value="ECO:0007669"/>
    <property type="project" value="UniProtKB-KW"/>
</dbReference>
<dbReference type="EMBL" id="JBEZVE010000045">
    <property type="protein sequence ID" value="MEU3787546.1"/>
    <property type="molecule type" value="Genomic_DNA"/>
</dbReference>
<reference evidence="3 4" key="1">
    <citation type="submission" date="2024-06" db="EMBL/GenBank/DDBJ databases">
        <title>The Natural Products Discovery Center: Release of the First 8490 Sequenced Strains for Exploring Actinobacteria Biosynthetic Diversity.</title>
        <authorList>
            <person name="Kalkreuter E."/>
            <person name="Kautsar S.A."/>
            <person name="Yang D."/>
            <person name="Bader C.D."/>
            <person name="Teijaro C.N."/>
            <person name="Fluegel L."/>
            <person name="Davis C.M."/>
            <person name="Simpson J.R."/>
            <person name="Lauterbach L."/>
            <person name="Steele A.D."/>
            <person name="Gui C."/>
            <person name="Meng S."/>
            <person name="Li G."/>
            <person name="Viehrig K."/>
            <person name="Ye F."/>
            <person name="Su P."/>
            <person name="Kiefer A.F."/>
            <person name="Nichols A."/>
            <person name="Cepeda A.J."/>
            <person name="Yan W."/>
            <person name="Fan B."/>
            <person name="Jiang Y."/>
            <person name="Adhikari A."/>
            <person name="Zheng C.-J."/>
            <person name="Schuster L."/>
            <person name="Cowan T.M."/>
            <person name="Smanski M.J."/>
            <person name="Chevrette M.G."/>
            <person name="De Carvalho L.P.S."/>
            <person name="Shen B."/>
        </authorList>
    </citation>
    <scope>NUCLEOTIDE SEQUENCE [LARGE SCALE GENOMIC DNA]</scope>
    <source>
        <strain evidence="3 4">NPDC033843</strain>
    </source>
</reference>
<name>A0ABV2ZY94_9ACTN</name>
<feature type="region of interest" description="Disordered" evidence="1">
    <location>
        <begin position="161"/>
        <end position="223"/>
    </location>
</feature>
<dbReference type="RefSeq" id="WP_334573833.1">
    <property type="nucleotide sequence ID" value="NZ_JBEZVE010000045.1"/>
</dbReference>
<feature type="domain" description="Xaa-Pro dipeptidyl-peptidase C-terminal" evidence="2">
    <location>
        <begin position="12"/>
        <end position="111"/>
    </location>
</feature>
<keyword evidence="3" id="KW-0378">Hydrolase</keyword>
<feature type="compositionally biased region" description="Basic and acidic residues" evidence="1">
    <location>
        <begin position="169"/>
        <end position="187"/>
    </location>
</feature>
<dbReference type="Gene3D" id="2.60.120.260">
    <property type="entry name" value="Galactose-binding domain-like"/>
    <property type="match status" value="1"/>
</dbReference>
<dbReference type="InterPro" id="IPR008979">
    <property type="entry name" value="Galactose-bd-like_sf"/>
</dbReference>
<proteinExistence type="predicted"/>
<dbReference type="Pfam" id="PF08530">
    <property type="entry name" value="PepX_C"/>
    <property type="match status" value="1"/>
</dbReference>
<evidence type="ECO:0000256" key="1">
    <source>
        <dbReference type="SAM" id="MobiDB-lite"/>
    </source>
</evidence>
<sequence>MPSALAYAGPLGRICASHRALDAEKSMTLEPYLSHEREDLVEPGIPVQLDLGLWPTGMLIHPGEILVLEIAGHFTGPLTPPRTGQAGPDTNALATRNAGTNTIGTGGRFDSPRLAARRALTLQSGRCRHPERPPPTRLPAVASGRMPRGVDRVANMVDGGRAEAGQCDGHARGERPVDRRLVREPRAPSRLPGHAHVLRDGPRHGRHAHRAAPAWRDPQVVDA</sequence>
<accession>A0ABV2ZY94</accession>
<comment type="caution">
    <text evidence="3">The sequence shown here is derived from an EMBL/GenBank/DDBJ whole genome shotgun (WGS) entry which is preliminary data.</text>
</comment>